<evidence type="ECO:0000313" key="3">
    <source>
        <dbReference type="Proteomes" id="UP000681967"/>
    </source>
</evidence>
<reference evidence="1" key="1">
    <citation type="submission" date="2021-02" db="EMBL/GenBank/DDBJ databases">
        <authorList>
            <person name="Nowell W R."/>
        </authorList>
    </citation>
    <scope>NUCLEOTIDE SEQUENCE</scope>
</reference>
<protein>
    <submittedName>
        <fullName evidence="1">Uncharacterized protein</fullName>
    </submittedName>
</protein>
<accession>A0A8S3FB54</accession>
<dbReference type="EMBL" id="CAJOBJ010342864">
    <property type="protein sequence ID" value="CAF5197187.1"/>
    <property type="molecule type" value="Genomic_DNA"/>
</dbReference>
<proteinExistence type="predicted"/>
<gene>
    <name evidence="1" type="ORF">BYL167_LOCUS66095</name>
    <name evidence="2" type="ORF">GIL414_LOCUS75349</name>
</gene>
<organism evidence="1 3">
    <name type="scientific">Rotaria magnacalcarata</name>
    <dbReference type="NCBI Taxonomy" id="392030"/>
    <lineage>
        <taxon>Eukaryota</taxon>
        <taxon>Metazoa</taxon>
        <taxon>Spiralia</taxon>
        <taxon>Gnathifera</taxon>
        <taxon>Rotifera</taxon>
        <taxon>Eurotatoria</taxon>
        <taxon>Bdelloidea</taxon>
        <taxon>Philodinida</taxon>
        <taxon>Philodinidae</taxon>
        <taxon>Rotaria</taxon>
    </lineage>
</organism>
<dbReference type="Proteomes" id="UP000681720">
    <property type="component" value="Unassembled WGS sequence"/>
</dbReference>
<dbReference type="EMBL" id="CAJOBH010242412">
    <property type="protein sequence ID" value="CAF5113902.1"/>
    <property type="molecule type" value="Genomic_DNA"/>
</dbReference>
<comment type="caution">
    <text evidence="1">The sequence shown here is derived from an EMBL/GenBank/DDBJ whole genome shotgun (WGS) entry which is preliminary data.</text>
</comment>
<dbReference type="AlphaFoldDB" id="A0A8S3FB54"/>
<dbReference type="Proteomes" id="UP000681967">
    <property type="component" value="Unassembled WGS sequence"/>
</dbReference>
<evidence type="ECO:0000313" key="2">
    <source>
        <dbReference type="EMBL" id="CAF5197187.1"/>
    </source>
</evidence>
<feature type="non-terminal residue" evidence="1">
    <location>
        <position position="1"/>
    </location>
</feature>
<evidence type="ECO:0000313" key="1">
    <source>
        <dbReference type="EMBL" id="CAF5113902.1"/>
    </source>
</evidence>
<name>A0A8S3FB54_9BILA</name>
<sequence length="117" mass="13336">NNGGSSSSLTGGLTGLLGNKQVLDSDSDLDDFNYVINETERQLYKARQSLEKKKRQQPFAINDRNLRKYDEVLRTCETNIQCLQQILKNLHRSKNSRLNSTKAIEQLQSKKVVIVII</sequence>